<comment type="similarity">
    <text evidence="1 4">Belongs to the cystatin family. Phytocystatin subfamily.</text>
</comment>
<sequence>MASGGWRPIVAAENDKEVEDIGKFAVEEHNKEANAGLSFVRVVGGRTQVVAGVNYDLTISARDMAGVTGTYEAQVWVKAWENFKKLTSFKRLY</sequence>
<dbReference type="EMBL" id="JAUJYN010000004">
    <property type="protein sequence ID" value="KAK1273626.1"/>
    <property type="molecule type" value="Genomic_DNA"/>
</dbReference>
<evidence type="ECO:0000256" key="2">
    <source>
        <dbReference type="ARBA" id="ARBA00022690"/>
    </source>
</evidence>
<dbReference type="SMART" id="SM00043">
    <property type="entry name" value="CY"/>
    <property type="match status" value="1"/>
</dbReference>
<dbReference type="AlphaFoldDB" id="A0AAV9BAQ9"/>
<evidence type="ECO:0000259" key="5">
    <source>
        <dbReference type="SMART" id="SM00043"/>
    </source>
</evidence>
<dbReference type="Gene3D" id="3.10.450.10">
    <property type="match status" value="1"/>
</dbReference>
<keyword evidence="2 4" id="KW-0646">Protease inhibitor</keyword>
<accession>A0AAV9BAQ9</accession>
<dbReference type="PANTHER" id="PTHR11413">
    <property type="entry name" value="CYSTATIN FAMILY MEMBER"/>
    <property type="match status" value="1"/>
</dbReference>
<keyword evidence="7" id="KW-1185">Reference proteome</keyword>
<dbReference type="InterPro" id="IPR027214">
    <property type="entry name" value="Cystatin"/>
</dbReference>
<reference evidence="6" key="1">
    <citation type="journal article" date="2023" name="Nat. Commun.">
        <title>Diploid and tetraploid genomes of Acorus and the evolution of monocots.</title>
        <authorList>
            <person name="Ma L."/>
            <person name="Liu K.W."/>
            <person name="Li Z."/>
            <person name="Hsiao Y.Y."/>
            <person name="Qi Y."/>
            <person name="Fu T."/>
            <person name="Tang G.D."/>
            <person name="Zhang D."/>
            <person name="Sun W.H."/>
            <person name="Liu D.K."/>
            <person name="Li Y."/>
            <person name="Chen G.Z."/>
            <person name="Liu X.D."/>
            <person name="Liao X.Y."/>
            <person name="Jiang Y.T."/>
            <person name="Yu X."/>
            <person name="Hao Y."/>
            <person name="Huang J."/>
            <person name="Zhao X.W."/>
            <person name="Ke S."/>
            <person name="Chen Y.Y."/>
            <person name="Wu W.L."/>
            <person name="Hsu J.L."/>
            <person name="Lin Y.F."/>
            <person name="Huang M.D."/>
            <person name="Li C.Y."/>
            <person name="Huang L."/>
            <person name="Wang Z.W."/>
            <person name="Zhao X."/>
            <person name="Zhong W.Y."/>
            <person name="Peng D.H."/>
            <person name="Ahmad S."/>
            <person name="Lan S."/>
            <person name="Zhang J.S."/>
            <person name="Tsai W.C."/>
            <person name="Van de Peer Y."/>
            <person name="Liu Z.J."/>
        </authorList>
    </citation>
    <scope>NUCLEOTIDE SEQUENCE</scope>
    <source>
        <strain evidence="6">SCP</strain>
    </source>
</reference>
<dbReference type="Proteomes" id="UP001179952">
    <property type="component" value="Unassembled WGS sequence"/>
</dbReference>
<evidence type="ECO:0000256" key="4">
    <source>
        <dbReference type="RuleBase" id="RU362130"/>
    </source>
</evidence>
<dbReference type="InterPro" id="IPR018073">
    <property type="entry name" value="Prot_inh_cystat_CS"/>
</dbReference>
<dbReference type="CDD" id="cd00042">
    <property type="entry name" value="CY"/>
    <property type="match status" value="1"/>
</dbReference>
<dbReference type="InterPro" id="IPR000010">
    <property type="entry name" value="Cystatin_dom"/>
</dbReference>
<proteinExistence type="inferred from homology"/>
<gene>
    <name evidence="6" type="ORF">QJS04_geneDACA022690</name>
</gene>
<keyword evidence="3 4" id="KW-0789">Thiol protease inhibitor</keyword>
<dbReference type="PROSITE" id="PS00287">
    <property type="entry name" value="CYSTATIN"/>
    <property type="match status" value="1"/>
</dbReference>
<dbReference type="SUPFAM" id="SSF54403">
    <property type="entry name" value="Cystatin/monellin"/>
    <property type="match status" value="1"/>
</dbReference>
<evidence type="ECO:0000313" key="7">
    <source>
        <dbReference type="Proteomes" id="UP001179952"/>
    </source>
</evidence>
<evidence type="ECO:0000313" key="6">
    <source>
        <dbReference type="EMBL" id="KAK1273626.1"/>
    </source>
</evidence>
<comment type="caution">
    <text evidence="6">The sequence shown here is derived from an EMBL/GenBank/DDBJ whole genome shotgun (WGS) entry which is preliminary data.</text>
</comment>
<dbReference type="Pfam" id="PF16845">
    <property type="entry name" value="SQAPI"/>
    <property type="match status" value="1"/>
</dbReference>
<organism evidence="6 7">
    <name type="scientific">Acorus gramineus</name>
    <name type="common">Dwarf sweet flag</name>
    <dbReference type="NCBI Taxonomy" id="55184"/>
    <lineage>
        <taxon>Eukaryota</taxon>
        <taxon>Viridiplantae</taxon>
        <taxon>Streptophyta</taxon>
        <taxon>Embryophyta</taxon>
        <taxon>Tracheophyta</taxon>
        <taxon>Spermatophyta</taxon>
        <taxon>Magnoliopsida</taxon>
        <taxon>Liliopsida</taxon>
        <taxon>Acoraceae</taxon>
        <taxon>Acorus</taxon>
    </lineage>
</organism>
<protein>
    <recommendedName>
        <fullName evidence="4">Cysteine proteinase inhibitor</fullName>
    </recommendedName>
</protein>
<reference evidence="6" key="2">
    <citation type="submission" date="2023-06" db="EMBL/GenBank/DDBJ databases">
        <authorList>
            <person name="Ma L."/>
            <person name="Liu K.-W."/>
            <person name="Li Z."/>
            <person name="Hsiao Y.-Y."/>
            <person name="Qi Y."/>
            <person name="Fu T."/>
            <person name="Tang G."/>
            <person name="Zhang D."/>
            <person name="Sun W.-H."/>
            <person name="Liu D.-K."/>
            <person name="Li Y."/>
            <person name="Chen G.-Z."/>
            <person name="Liu X.-D."/>
            <person name="Liao X.-Y."/>
            <person name="Jiang Y.-T."/>
            <person name="Yu X."/>
            <person name="Hao Y."/>
            <person name="Huang J."/>
            <person name="Zhao X.-W."/>
            <person name="Ke S."/>
            <person name="Chen Y.-Y."/>
            <person name="Wu W.-L."/>
            <person name="Hsu J.-L."/>
            <person name="Lin Y.-F."/>
            <person name="Huang M.-D."/>
            <person name="Li C.-Y."/>
            <person name="Huang L."/>
            <person name="Wang Z.-W."/>
            <person name="Zhao X."/>
            <person name="Zhong W.-Y."/>
            <person name="Peng D.-H."/>
            <person name="Ahmad S."/>
            <person name="Lan S."/>
            <person name="Zhang J.-S."/>
            <person name="Tsai W.-C."/>
            <person name="Van De Peer Y."/>
            <person name="Liu Z.-J."/>
        </authorList>
    </citation>
    <scope>NUCLEOTIDE SEQUENCE</scope>
    <source>
        <strain evidence="6">SCP</strain>
        <tissue evidence="6">Leaves</tissue>
    </source>
</reference>
<evidence type="ECO:0000256" key="1">
    <source>
        <dbReference type="ARBA" id="ARBA00007233"/>
    </source>
</evidence>
<dbReference type="GO" id="GO:0004869">
    <property type="term" value="F:cysteine-type endopeptidase inhibitor activity"/>
    <property type="evidence" value="ECO:0007669"/>
    <property type="project" value="UniProtKB-KW"/>
</dbReference>
<dbReference type="InterPro" id="IPR046350">
    <property type="entry name" value="Cystatin_sf"/>
</dbReference>
<dbReference type="PANTHER" id="PTHR11413:SF103">
    <property type="entry name" value="CYSTEINE PROTEINASE INHIBITOR 12"/>
    <property type="match status" value="1"/>
</dbReference>
<name>A0AAV9BAQ9_ACOGR</name>
<evidence type="ECO:0000256" key="3">
    <source>
        <dbReference type="ARBA" id="ARBA00022704"/>
    </source>
</evidence>
<feature type="domain" description="Cystatin" evidence="5">
    <location>
        <begin position="1"/>
        <end position="92"/>
    </location>
</feature>